<sequence length="40" mass="4444">MTLSQGGGQDQEIIMLQNQITLMKSPTGLLVIILWLVTKM</sequence>
<keyword evidence="1" id="KW-1133">Transmembrane helix</keyword>
<keyword evidence="1" id="KW-0472">Membrane</keyword>
<name>A0A0A9EJ04_ARUDO</name>
<keyword evidence="1" id="KW-0812">Transmembrane</keyword>
<dbReference type="AlphaFoldDB" id="A0A0A9EJ04"/>
<accession>A0A0A9EJ04</accession>
<dbReference type="EMBL" id="GBRH01201873">
    <property type="protein sequence ID" value="JAD96022.1"/>
    <property type="molecule type" value="Transcribed_RNA"/>
</dbReference>
<evidence type="ECO:0000313" key="2">
    <source>
        <dbReference type="EMBL" id="JAD96022.1"/>
    </source>
</evidence>
<evidence type="ECO:0000256" key="1">
    <source>
        <dbReference type="SAM" id="Phobius"/>
    </source>
</evidence>
<proteinExistence type="predicted"/>
<reference evidence="2" key="1">
    <citation type="submission" date="2014-09" db="EMBL/GenBank/DDBJ databases">
        <authorList>
            <person name="Magalhaes I.L.F."/>
            <person name="Oliveira U."/>
            <person name="Santos F.R."/>
            <person name="Vidigal T.H.D.A."/>
            <person name="Brescovit A.D."/>
            <person name="Santos A.J."/>
        </authorList>
    </citation>
    <scope>NUCLEOTIDE SEQUENCE</scope>
    <source>
        <tissue evidence="2">Shoot tissue taken approximately 20 cm above the soil surface</tissue>
    </source>
</reference>
<organism evidence="2">
    <name type="scientific">Arundo donax</name>
    <name type="common">Giant reed</name>
    <name type="synonym">Donax arundinaceus</name>
    <dbReference type="NCBI Taxonomy" id="35708"/>
    <lineage>
        <taxon>Eukaryota</taxon>
        <taxon>Viridiplantae</taxon>
        <taxon>Streptophyta</taxon>
        <taxon>Embryophyta</taxon>
        <taxon>Tracheophyta</taxon>
        <taxon>Spermatophyta</taxon>
        <taxon>Magnoliopsida</taxon>
        <taxon>Liliopsida</taxon>
        <taxon>Poales</taxon>
        <taxon>Poaceae</taxon>
        <taxon>PACMAD clade</taxon>
        <taxon>Arundinoideae</taxon>
        <taxon>Arundineae</taxon>
        <taxon>Arundo</taxon>
    </lineage>
</organism>
<protein>
    <submittedName>
        <fullName evidence="2">Uncharacterized protein</fullName>
    </submittedName>
</protein>
<reference evidence="2" key="2">
    <citation type="journal article" date="2015" name="Data Brief">
        <title>Shoot transcriptome of the giant reed, Arundo donax.</title>
        <authorList>
            <person name="Barrero R.A."/>
            <person name="Guerrero F.D."/>
            <person name="Moolhuijzen P."/>
            <person name="Goolsby J.A."/>
            <person name="Tidwell J."/>
            <person name="Bellgard S.E."/>
            <person name="Bellgard M.I."/>
        </authorList>
    </citation>
    <scope>NUCLEOTIDE SEQUENCE</scope>
    <source>
        <tissue evidence="2">Shoot tissue taken approximately 20 cm above the soil surface</tissue>
    </source>
</reference>
<feature type="transmembrane region" description="Helical" evidence="1">
    <location>
        <begin position="20"/>
        <end position="38"/>
    </location>
</feature>